<organism evidence="2 3">
    <name type="scientific">Reticulomyxa filosa</name>
    <dbReference type="NCBI Taxonomy" id="46433"/>
    <lineage>
        <taxon>Eukaryota</taxon>
        <taxon>Sar</taxon>
        <taxon>Rhizaria</taxon>
        <taxon>Retaria</taxon>
        <taxon>Foraminifera</taxon>
        <taxon>Monothalamids</taxon>
        <taxon>Reticulomyxidae</taxon>
        <taxon>Reticulomyxa</taxon>
    </lineage>
</organism>
<evidence type="ECO:0000256" key="1">
    <source>
        <dbReference type="SAM" id="MobiDB-lite"/>
    </source>
</evidence>
<evidence type="ECO:0000313" key="2">
    <source>
        <dbReference type="EMBL" id="ETO19500.1"/>
    </source>
</evidence>
<protein>
    <submittedName>
        <fullName evidence="2">Uncharacterized protein</fullName>
    </submittedName>
</protein>
<proteinExistence type="predicted"/>
<dbReference type="Proteomes" id="UP000023152">
    <property type="component" value="Unassembled WGS sequence"/>
</dbReference>
<name>X6MZP6_RETFI</name>
<keyword evidence="3" id="KW-1185">Reference proteome</keyword>
<feature type="region of interest" description="Disordered" evidence="1">
    <location>
        <begin position="30"/>
        <end position="91"/>
    </location>
</feature>
<dbReference type="AlphaFoldDB" id="X6MZP6"/>
<accession>X6MZP6</accession>
<gene>
    <name evidence="2" type="ORF">RFI_17731</name>
</gene>
<evidence type="ECO:0000313" key="3">
    <source>
        <dbReference type="Proteomes" id="UP000023152"/>
    </source>
</evidence>
<feature type="compositionally biased region" description="Basic and acidic residues" evidence="1">
    <location>
        <begin position="42"/>
        <end position="63"/>
    </location>
</feature>
<comment type="caution">
    <text evidence="2">The sequence shown here is derived from an EMBL/GenBank/DDBJ whole genome shotgun (WGS) entry which is preliminary data.</text>
</comment>
<sequence length="241" mass="27610">MNFDDDDDDDAEENYFTQLHEITKVLTDKNSSHLAPIPLTSRKLDKSVDEKSDTDNTKSDNQRSDFPYQHYLDNDPYSPPFASGKATGSRYGSKLHTPKAQFFFFLSPIITLKTESLASNDEDIHHQPLLPPSMQDRYEETKKEETNPLLRQGHDLPLEVQKIIAETLNEPEIEEENEDDARAHSNPLTEPFIAAPDITKHPFHRPLNKDGKIQVNVNDLINEIGFGYVYKTNGKKRVFKL</sequence>
<dbReference type="EMBL" id="ASPP01013614">
    <property type="protein sequence ID" value="ETO19500.1"/>
    <property type="molecule type" value="Genomic_DNA"/>
</dbReference>
<reference evidence="2 3" key="1">
    <citation type="journal article" date="2013" name="Curr. Biol.">
        <title>The Genome of the Foraminiferan Reticulomyxa filosa.</title>
        <authorList>
            <person name="Glockner G."/>
            <person name="Hulsmann N."/>
            <person name="Schleicher M."/>
            <person name="Noegel A.A."/>
            <person name="Eichinger L."/>
            <person name="Gallinger C."/>
            <person name="Pawlowski J."/>
            <person name="Sierra R."/>
            <person name="Euteneuer U."/>
            <person name="Pillet L."/>
            <person name="Moustafa A."/>
            <person name="Platzer M."/>
            <person name="Groth M."/>
            <person name="Szafranski K."/>
            <person name="Schliwa M."/>
        </authorList>
    </citation>
    <scope>NUCLEOTIDE SEQUENCE [LARGE SCALE GENOMIC DNA]</scope>
</reference>